<dbReference type="InterPro" id="IPR036761">
    <property type="entry name" value="TTHA0802/YceI-like_sf"/>
</dbReference>
<dbReference type="InterPro" id="IPR007372">
    <property type="entry name" value="Lipid/polyisoprenoid-bd_YceI"/>
</dbReference>
<dbReference type="Gene3D" id="2.40.128.110">
    <property type="entry name" value="Lipid/polyisoprenoid-binding, YceI-like"/>
    <property type="match status" value="1"/>
</dbReference>
<keyword evidence="4" id="KW-1185">Reference proteome</keyword>
<evidence type="ECO:0000259" key="2">
    <source>
        <dbReference type="SMART" id="SM00867"/>
    </source>
</evidence>
<dbReference type="Proteomes" id="UP001050808">
    <property type="component" value="Unassembled WGS sequence"/>
</dbReference>
<dbReference type="RefSeq" id="WP_189960332.1">
    <property type="nucleotide sequence ID" value="NZ_BMUA01000001.1"/>
</dbReference>
<proteinExistence type="inferred from homology"/>
<dbReference type="Pfam" id="PF04264">
    <property type="entry name" value="YceI"/>
    <property type="match status" value="1"/>
</dbReference>
<evidence type="ECO:0000313" key="4">
    <source>
        <dbReference type="Proteomes" id="UP001050808"/>
    </source>
</evidence>
<dbReference type="SUPFAM" id="SSF101874">
    <property type="entry name" value="YceI-like"/>
    <property type="match status" value="1"/>
</dbReference>
<name>A0ABQ3QGD6_9ACTN</name>
<sequence length="171" mass="18057">METHQDRTTAAPGLGRYTIDPGGSAVTFRTRHVFGLLPVRGSFAIRSGTVDIAEPLDGSSVGVEIDTASFSTGSRQRDTVVRSPRFLDADRHPLITFTADRVDGTTVPGTLTVCGIARPLSLSIEESASSAGAFTAVATARVDRTAFGVTASRGMAGRHLDVTVRVRCIRP</sequence>
<dbReference type="PANTHER" id="PTHR34406:SF1">
    <property type="entry name" value="PROTEIN YCEI"/>
    <property type="match status" value="1"/>
</dbReference>
<dbReference type="SMART" id="SM00867">
    <property type="entry name" value="YceI"/>
    <property type="match status" value="1"/>
</dbReference>
<dbReference type="PANTHER" id="PTHR34406">
    <property type="entry name" value="PROTEIN YCEI"/>
    <property type="match status" value="1"/>
</dbReference>
<reference evidence="3" key="1">
    <citation type="submission" date="2024-05" db="EMBL/GenBank/DDBJ databases">
        <title>Whole genome shotgun sequence of Streptomyces violascens NBRC 12920.</title>
        <authorList>
            <person name="Komaki H."/>
            <person name="Tamura T."/>
        </authorList>
    </citation>
    <scope>NUCLEOTIDE SEQUENCE</scope>
    <source>
        <strain evidence="3">NBRC 12920</strain>
    </source>
</reference>
<comment type="caution">
    <text evidence="3">The sequence shown here is derived from an EMBL/GenBank/DDBJ whole genome shotgun (WGS) entry which is preliminary data.</text>
</comment>
<evidence type="ECO:0000313" key="3">
    <source>
        <dbReference type="EMBL" id="GHI36351.1"/>
    </source>
</evidence>
<evidence type="ECO:0000256" key="1">
    <source>
        <dbReference type="ARBA" id="ARBA00008812"/>
    </source>
</evidence>
<dbReference type="EMBL" id="BNDY01000002">
    <property type="protein sequence ID" value="GHI36351.1"/>
    <property type="molecule type" value="Genomic_DNA"/>
</dbReference>
<feature type="domain" description="Lipid/polyisoprenoid-binding YceI-like" evidence="2">
    <location>
        <begin position="16"/>
        <end position="169"/>
    </location>
</feature>
<protein>
    <recommendedName>
        <fullName evidence="2">Lipid/polyisoprenoid-binding YceI-like domain-containing protein</fullName>
    </recommendedName>
</protein>
<comment type="similarity">
    <text evidence="1">Belongs to the UPF0312 family.</text>
</comment>
<gene>
    <name evidence="3" type="ORF">Sviol_07590</name>
</gene>
<accession>A0ABQ3QGD6</accession>
<organism evidence="3 4">
    <name type="scientific">Streptomyces violascens</name>
    <dbReference type="NCBI Taxonomy" id="67381"/>
    <lineage>
        <taxon>Bacteria</taxon>
        <taxon>Bacillati</taxon>
        <taxon>Actinomycetota</taxon>
        <taxon>Actinomycetes</taxon>
        <taxon>Kitasatosporales</taxon>
        <taxon>Streptomycetaceae</taxon>
        <taxon>Streptomyces</taxon>
    </lineage>
</organism>